<dbReference type="SUPFAM" id="SSF56954">
    <property type="entry name" value="Outer membrane efflux proteins (OEP)"/>
    <property type="match status" value="1"/>
</dbReference>
<keyword evidence="3" id="KW-0813">Transport</keyword>
<dbReference type="EMBL" id="CP147920">
    <property type="protein sequence ID" value="XAU14394.1"/>
    <property type="molecule type" value="Genomic_DNA"/>
</dbReference>
<evidence type="ECO:0000313" key="9">
    <source>
        <dbReference type="EMBL" id="XAU14394.1"/>
    </source>
</evidence>
<organism evidence="9 10">
    <name type="scientific">Sulfurimonas diazotrophicus</name>
    <dbReference type="NCBI Taxonomy" id="3131939"/>
    <lineage>
        <taxon>Bacteria</taxon>
        <taxon>Pseudomonadati</taxon>
        <taxon>Campylobacterota</taxon>
        <taxon>Epsilonproteobacteria</taxon>
        <taxon>Campylobacterales</taxon>
        <taxon>Sulfurimonadaceae</taxon>
        <taxon>Sulfurimonas</taxon>
    </lineage>
</organism>
<evidence type="ECO:0000256" key="6">
    <source>
        <dbReference type="ARBA" id="ARBA00023136"/>
    </source>
</evidence>
<sequence length="785" mass="85533">MRTGCRRWGAAALLLFPVLASALNVGIVADRYDEAFAQDRAALVTEVKQLAPIPSKILFPETLQAEGGSDIARTAAAIERLQKDAKVDMIVLLGTLAGEVALSRGALQKPTVIPFAEGTGLRGIIPAGDGSGIRNVNYVLGHSTFGAALKRYREIVPFEQASQLVDARVLALFPELAARAAEQAKVQGVRLKVLPVAADGSYRVAEGSGAVLLGEMSGLAAAARTELMDGLRREKLPVFSLGAEPGVGSGVLADLFVPDERLRRLRRSALNIVAIAGGGAAERQPVAFEAQSVLRIDMAVARALQISPPFRILAQARLLHESAVEGKAMDLVTAAETALKQNLNVIAGKLGVREGEESIDEVRSVLLPQLSAELLYTQRNGDNVYVEGGFYAEKSTDGALKLQQILFSEKALARLAVQQSLQKGRVAQQRGLELEVVRQATTAFLQTHVATTLLDIRRENERLMQANLAMARQRVDAGMTDLSDVYQWESEIAVATQARLRAEADVARAYEQLNRILHRPITDRYALTEVTLEDPALVISDSGLLGRISNAVSFERLNAFYVAEAQKVSPDLDAVDAQLSAQRRQYRSDRQAYWSPDIALYGEVTHVFDETRTPGAAFSLEDETNWMAGVSLSLPLFEGGGRSARAARSSLGVRRLEADRLERLSALEQRVRGDLHTLRAAYPAIALAQSAAGSARKSYRLVRENYALGNRTLADLLVAQNAALSADFGAVNTRYRFLVDLMQLQYDGGRFDFFMNAEERRDFIARLRHALATPEAYPVKKETHE</sequence>
<keyword evidence="10" id="KW-1185">Reference proteome</keyword>
<feature type="signal peptide" evidence="8">
    <location>
        <begin position="1"/>
        <end position="22"/>
    </location>
</feature>
<comment type="subcellular location">
    <subcellularLocation>
        <location evidence="1">Cell outer membrane</location>
    </subcellularLocation>
</comment>
<dbReference type="PANTHER" id="PTHR30026:SF20">
    <property type="entry name" value="OUTER MEMBRANE PROTEIN TOLC"/>
    <property type="match status" value="1"/>
</dbReference>
<keyword evidence="5" id="KW-0812">Transmembrane</keyword>
<dbReference type="RefSeq" id="WP_345972132.1">
    <property type="nucleotide sequence ID" value="NZ_CP147920.1"/>
</dbReference>
<feature type="chain" id="PRO_5045899650" evidence="8">
    <location>
        <begin position="23"/>
        <end position="785"/>
    </location>
</feature>
<dbReference type="Gene3D" id="1.20.1600.10">
    <property type="entry name" value="Outer membrane efflux proteins (OEP)"/>
    <property type="match status" value="1"/>
</dbReference>
<evidence type="ECO:0000256" key="4">
    <source>
        <dbReference type="ARBA" id="ARBA00022452"/>
    </source>
</evidence>
<evidence type="ECO:0000256" key="2">
    <source>
        <dbReference type="ARBA" id="ARBA00007613"/>
    </source>
</evidence>
<evidence type="ECO:0000256" key="8">
    <source>
        <dbReference type="SAM" id="SignalP"/>
    </source>
</evidence>
<reference evidence="9 10" key="1">
    <citation type="submission" date="2024-03" db="EMBL/GenBank/DDBJ databases">
        <title>Sulfurimonas sp. HSL3-1.</title>
        <authorList>
            <person name="Wang S."/>
        </authorList>
    </citation>
    <scope>NUCLEOTIDE SEQUENCE [LARGE SCALE GENOMIC DNA]</scope>
    <source>
        <strain evidence="9 10">HSL3-1</strain>
    </source>
</reference>
<keyword evidence="8" id="KW-0732">Signal</keyword>
<dbReference type="Proteomes" id="UP001447842">
    <property type="component" value="Chromosome"/>
</dbReference>
<dbReference type="PANTHER" id="PTHR30026">
    <property type="entry name" value="OUTER MEMBRANE PROTEIN TOLC"/>
    <property type="match status" value="1"/>
</dbReference>
<dbReference type="InterPro" id="IPR003423">
    <property type="entry name" value="OMP_efflux"/>
</dbReference>
<evidence type="ECO:0000256" key="7">
    <source>
        <dbReference type="ARBA" id="ARBA00023237"/>
    </source>
</evidence>
<comment type="similarity">
    <text evidence="2">Belongs to the outer membrane factor (OMF) (TC 1.B.17) family.</text>
</comment>
<dbReference type="Pfam" id="PF02321">
    <property type="entry name" value="OEP"/>
    <property type="match status" value="2"/>
</dbReference>
<proteinExistence type="inferred from homology"/>
<keyword evidence="7" id="KW-0998">Cell outer membrane</keyword>
<protein>
    <submittedName>
        <fullName evidence="9">TolC family protein</fullName>
    </submittedName>
</protein>
<gene>
    <name evidence="9" type="ORF">WCY31_09045</name>
</gene>
<evidence type="ECO:0000256" key="3">
    <source>
        <dbReference type="ARBA" id="ARBA00022448"/>
    </source>
</evidence>
<evidence type="ECO:0000256" key="1">
    <source>
        <dbReference type="ARBA" id="ARBA00004442"/>
    </source>
</evidence>
<keyword evidence="6" id="KW-0472">Membrane</keyword>
<accession>A0ABZ3H8A3</accession>
<evidence type="ECO:0000256" key="5">
    <source>
        <dbReference type="ARBA" id="ARBA00022692"/>
    </source>
</evidence>
<evidence type="ECO:0000313" key="10">
    <source>
        <dbReference type="Proteomes" id="UP001447842"/>
    </source>
</evidence>
<name>A0ABZ3H8A3_9BACT</name>
<keyword evidence="4" id="KW-1134">Transmembrane beta strand</keyword>
<dbReference type="InterPro" id="IPR051906">
    <property type="entry name" value="TolC-like"/>
</dbReference>